<feature type="transmembrane region" description="Helical" evidence="1">
    <location>
        <begin position="260"/>
        <end position="284"/>
    </location>
</feature>
<feature type="transmembrane region" description="Helical" evidence="1">
    <location>
        <begin position="127"/>
        <end position="150"/>
    </location>
</feature>
<keyword evidence="3" id="KW-1185">Reference proteome</keyword>
<dbReference type="Proteomes" id="UP001368654">
    <property type="component" value="Unassembled WGS sequence"/>
</dbReference>
<keyword evidence="1" id="KW-1133">Transmembrane helix</keyword>
<comment type="caution">
    <text evidence="2">The sequence shown here is derived from an EMBL/GenBank/DDBJ whole genome shotgun (WGS) entry which is preliminary data.</text>
</comment>
<reference evidence="2 3" key="1">
    <citation type="submission" date="2024-02" db="EMBL/GenBank/DDBJ databases">
        <authorList>
            <person name="Saticioglu I.B."/>
        </authorList>
    </citation>
    <scope>NUCLEOTIDE SEQUENCE [LARGE SCALE GENOMIC DNA]</scope>
    <source>
        <strain evidence="2 3">Mu-86</strain>
    </source>
</reference>
<feature type="transmembrane region" description="Helical" evidence="1">
    <location>
        <begin position="376"/>
        <end position="396"/>
    </location>
</feature>
<feature type="transmembrane region" description="Helical" evidence="1">
    <location>
        <begin position="690"/>
        <end position="708"/>
    </location>
</feature>
<organism evidence="2 3">
    <name type="scientific">Microbacterium marmarense</name>
    <dbReference type="NCBI Taxonomy" id="3122051"/>
    <lineage>
        <taxon>Bacteria</taxon>
        <taxon>Bacillati</taxon>
        <taxon>Actinomycetota</taxon>
        <taxon>Actinomycetes</taxon>
        <taxon>Micrococcales</taxon>
        <taxon>Microbacteriaceae</taxon>
        <taxon>Microbacterium</taxon>
    </lineage>
</organism>
<evidence type="ECO:0000313" key="2">
    <source>
        <dbReference type="EMBL" id="MEJ1154493.1"/>
    </source>
</evidence>
<gene>
    <name evidence="2" type="ORF">WDU96_02630</name>
</gene>
<dbReference type="RefSeq" id="WP_337336929.1">
    <property type="nucleotide sequence ID" value="NZ_JBBDGL010000001.1"/>
</dbReference>
<evidence type="ECO:0000313" key="3">
    <source>
        <dbReference type="Proteomes" id="UP001368654"/>
    </source>
</evidence>
<protein>
    <submittedName>
        <fullName evidence="2">Uncharacterized protein</fullName>
    </submittedName>
</protein>
<name>A0ABU8LRJ4_9MICO</name>
<proteinExistence type="predicted"/>
<feature type="transmembrane region" description="Helical" evidence="1">
    <location>
        <begin position="304"/>
        <end position="326"/>
    </location>
</feature>
<sequence>MNQLGAIAGLIPVRAHSRWRLTYFVARHRLLLIALLLVLVFHGALLVSGSYQRTYDAYVHIFFADHYARSWFSSWDDRWYTGFSTFSYPPGAHQSVAALSSIFGLLGAFVVVQILALFILTIGVYRFAALWVGHRAAGWAAILLVLSSSIAETVHVFGQLPTTFSLGFLLNALPFADRWVRTGSRRALFSGVVCVMATTAGHHVTTLFGSVFFLGPVLIAALVRELRRPLPDETGARTVRFSRATAWPLIARRLRRVRPAFIRTAAFTLLVIAVLLIVVLPYWLHSRSDPITQVSIPHASRDSFIVNANAGLVFWLVPWGMMLLALPYALVRGFTTRAWPLALSLSALTLLGTGGTTFIPRALLGGAYDILTLDRFTFWATIVILPFAGALVVSATRGSISTWMKARLGRVLSALLVALVTVMYLFTTLYAANLTHFRSFQPDSIDIAPITSFLEKDQHSNWRYLTLGFGDQMAWLSANTTAQTVDGNYHSARQLPELTSRPVERIEGAKYSGVPGIGSLQQFLATPGRYSLKYVFNNDDFYSPLLDASGWTNLGPLENGIDVWERADVEPLPATSDSQEGALWQRLMWGTIPPGALLLALGVLLWNLVGAPIPRSWHRHRFAEHGIFAKLNLAARLGRRTDAVLARAARRVPDEETANEKRRWLPGVGVVAAVRNAATRAKPTRKRGRIALVLVVVAILAVVGGAVLRPTTTPPSDVVVEYFDHLDFRRFADAYALLDPATAPTFEQFQADLNSDGGLVASYAKLSDIDVSETSVDARNAIVSAHLTFLTSLQSYEVTTTLATVLTDAGWRIDLPPSDQTKPPDQFTSRPDVGFLSQGRTDLSADSTSAVDVLDRPEIMLDMVRTVQLDGRWVVIGQVTNTDVTPADVTVQAQLRGPDEELLVEWDAAQVMVHKLLPGQSTPFRIEFQYIAGTGEYGTEADGGVLSSGTQEDLAADGTTDPVVVAPATETDALDLNGPVEFDPQVITPLVLAEGESVDSVEVSARAVVTAAPILTGLQVEQLRVEQADDGSYRLRGSIRNDSVTEAAVPHVLFSYLDELGRLAWIDHAYLEHSIAAQSSSNFDVAIPSELTLIYPSIPTSTFSGPSHATPDTAITGALTLPVESGFGSVSATVTSYVRGASE</sequence>
<evidence type="ECO:0000256" key="1">
    <source>
        <dbReference type="SAM" id="Phobius"/>
    </source>
</evidence>
<feature type="transmembrane region" description="Helical" evidence="1">
    <location>
        <begin position="206"/>
        <end position="223"/>
    </location>
</feature>
<feature type="transmembrane region" description="Helical" evidence="1">
    <location>
        <begin position="408"/>
        <end position="432"/>
    </location>
</feature>
<feature type="transmembrane region" description="Helical" evidence="1">
    <location>
        <begin position="338"/>
        <end position="364"/>
    </location>
</feature>
<keyword evidence="1" id="KW-0472">Membrane</keyword>
<keyword evidence="1" id="KW-0812">Transmembrane</keyword>
<accession>A0ABU8LRJ4</accession>
<feature type="transmembrane region" description="Helical" evidence="1">
    <location>
        <begin position="587"/>
        <end position="609"/>
    </location>
</feature>
<dbReference type="EMBL" id="JBBDGL010000001">
    <property type="protein sequence ID" value="MEJ1154493.1"/>
    <property type="molecule type" value="Genomic_DNA"/>
</dbReference>
<feature type="transmembrane region" description="Helical" evidence="1">
    <location>
        <begin position="96"/>
        <end position="120"/>
    </location>
</feature>
<feature type="transmembrane region" description="Helical" evidence="1">
    <location>
        <begin position="30"/>
        <end position="51"/>
    </location>
</feature>